<dbReference type="PRINTS" id="PR00103">
    <property type="entry name" value="CAMPKINASE"/>
</dbReference>
<dbReference type="PROSITE" id="PS50042">
    <property type="entry name" value="CNMP_BINDING_3"/>
    <property type="match status" value="1"/>
</dbReference>
<dbReference type="STRING" id="349215.A11S_1784"/>
<dbReference type="InterPro" id="IPR018488">
    <property type="entry name" value="cNMP-bd_CS"/>
</dbReference>
<dbReference type="SUPFAM" id="SSF141868">
    <property type="entry name" value="EAL domain-like"/>
    <property type="match status" value="1"/>
</dbReference>
<evidence type="ECO:0000313" key="4">
    <source>
        <dbReference type="Proteomes" id="UP000011932"/>
    </source>
</evidence>
<dbReference type="InterPro" id="IPR035919">
    <property type="entry name" value="EAL_sf"/>
</dbReference>
<dbReference type="Pfam" id="PF00027">
    <property type="entry name" value="cNMP_binding"/>
    <property type="match status" value="1"/>
</dbReference>
<dbReference type="CDD" id="cd01948">
    <property type="entry name" value="EAL"/>
    <property type="match status" value="1"/>
</dbReference>
<evidence type="ECO:0000259" key="1">
    <source>
        <dbReference type="PROSITE" id="PS50042"/>
    </source>
</evidence>
<dbReference type="PATRIC" id="fig|349215.9.peg.1728"/>
<dbReference type="PROSITE" id="PS50883">
    <property type="entry name" value="EAL"/>
    <property type="match status" value="1"/>
</dbReference>
<sequence>MTKSDSNGASHSKRSFDTGEIIMRQGDAGDCAYIIEEGTVEILIEKPDGRVQHVGTRGPGALIGEMAIVDSAPRTATVRALKPCKMLEITMEDFTSRLTGTDPVMQMIMQVILTRYRDTLTRADILHDSDSFPPPEMLEQDLAEKADVVESIKIANEFQTALEKGELSLHYQPIIDLTRGNVVGFEALMRWIHPEKGFISPGVFIPIAEKNGLIVQASRWALGESCRALRRIEARVGADREMYMSVNFSSTDFASENFIDHLYNIISESDVLPTQVRLEITERLLIQQPDNAKAMLQMCKDAGMGIAIDDFGTGYSSLSYLYYFPIDTLKVDQSFVRAMQRDEKSLELVKSIVGLGKNMKMSIIAEGVETVEEARLLQDMGCDKVQGYYFAKPMPEKDVIEFLRNYQPVKLRA</sequence>
<evidence type="ECO:0000313" key="3">
    <source>
        <dbReference type="EMBL" id="AGH98586.1"/>
    </source>
</evidence>
<dbReference type="SUPFAM" id="SSF51206">
    <property type="entry name" value="cAMP-binding domain-like"/>
    <property type="match status" value="1"/>
</dbReference>
<protein>
    <submittedName>
        <fullName evidence="3">Diguanylate cyclase/phosphodiesterase (GGDEF &amp; EAL domains) with PAS/PAC sensor(S)</fullName>
    </submittedName>
</protein>
<dbReference type="AlphaFoldDB" id="M4VKH1"/>
<dbReference type="OrthoDB" id="9814202at2"/>
<feature type="domain" description="EAL" evidence="2">
    <location>
        <begin position="151"/>
        <end position="407"/>
    </location>
</feature>
<organism evidence="3 4">
    <name type="scientific">Micavibrio aeruginosavorus EPB</name>
    <dbReference type="NCBI Taxonomy" id="349215"/>
    <lineage>
        <taxon>Bacteria</taxon>
        <taxon>Pseudomonadati</taxon>
        <taxon>Bdellovibrionota</taxon>
        <taxon>Bdellovibrionia</taxon>
        <taxon>Bdellovibrionales</taxon>
        <taxon>Pseudobdellovibrionaceae</taxon>
        <taxon>Micavibrio</taxon>
    </lineage>
</organism>
<dbReference type="InterPro" id="IPR001633">
    <property type="entry name" value="EAL_dom"/>
</dbReference>
<dbReference type="InterPro" id="IPR014710">
    <property type="entry name" value="RmlC-like_jellyroll"/>
</dbReference>
<gene>
    <name evidence="3" type="ORF">A11S_1784</name>
</gene>
<evidence type="ECO:0000259" key="2">
    <source>
        <dbReference type="PROSITE" id="PS50883"/>
    </source>
</evidence>
<name>M4VKH1_9BACT</name>
<dbReference type="Gene3D" id="3.20.20.450">
    <property type="entry name" value="EAL domain"/>
    <property type="match status" value="1"/>
</dbReference>
<dbReference type="KEGG" id="man:A11S_1784"/>
<dbReference type="InterPro" id="IPR018490">
    <property type="entry name" value="cNMP-bd_dom_sf"/>
</dbReference>
<dbReference type="SMART" id="SM00100">
    <property type="entry name" value="cNMP"/>
    <property type="match status" value="1"/>
</dbReference>
<dbReference type="CDD" id="cd00038">
    <property type="entry name" value="CAP_ED"/>
    <property type="match status" value="1"/>
</dbReference>
<dbReference type="PROSITE" id="PS00889">
    <property type="entry name" value="CNMP_BINDING_2"/>
    <property type="match status" value="1"/>
</dbReference>
<dbReference type="SMART" id="SM00052">
    <property type="entry name" value="EAL"/>
    <property type="match status" value="1"/>
</dbReference>
<dbReference type="PANTHER" id="PTHR33121">
    <property type="entry name" value="CYCLIC DI-GMP PHOSPHODIESTERASE PDEF"/>
    <property type="match status" value="1"/>
</dbReference>
<dbReference type="Gene3D" id="2.60.120.10">
    <property type="entry name" value="Jelly Rolls"/>
    <property type="match status" value="1"/>
</dbReference>
<dbReference type="EMBL" id="CP003538">
    <property type="protein sequence ID" value="AGH98586.1"/>
    <property type="molecule type" value="Genomic_DNA"/>
</dbReference>
<dbReference type="RefSeq" id="WP_015468114.1">
    <property type="nucleotide sequence ID" value="NC_020812.1"/>
</dbReference>
<feature type="domain" description="Cyclic nucleotide-binding" evidence="1">
    <location>
        <begin position="14"/>
        <end position="115"/>
    </location>
</feature>
<accession>M4VKH1</accession>
<reference evidence="3 4" key="1">
    <citation type="journal article" date="2013" name="ISME J.">
        <title>By their genes ye shall know them: genomic signatures of predatory bacteria.</title>
        <authorList>
            <person name="Pasternak Z."/>
            <person name="Pietrokovski S."/>
            <person name="Rotem O."/>
            <person name="Gophna U."/>
            <person name="Lurie-Weinberger M.N."/>
            <person name="Jurkevitch E."/>
        </authorList>
    </citation>
    <scope>NUCLEOTIDE SEQUENCE [LARGE SCALE GENOMIC DNA]</scope>
    <source>
        <strain evidence="3">EPB</strain>
    </source>
</reference>
<dbReference type="GO" id="GO:0071111">
    <property type="term" value="F:cyclic-guanylate-specific phosphodiesterase activity"/>
    <property type="evidence" value="ECO:0007669"/>
    <property type="project" value="InterPro"/>
</dbReference>
<dbReference type="Pfam" id="PF00563">
    <property type="entry name" value="EAL"/>
    <property type="match status" value="1"/>
</dbReference>
<dbReference type="HOGENOM" id="CLU_000445_144_1_5"/>
<dbReference type="InterPro" id="IPR000595">
    <property type="entry name" value="cNMP-bd_dom"/>
</dbReference>
<dbReference type="PANTHER" id="PTHR33121:SF71">
    <property type="entry name" value="OXYGEN SENSOR PROTEIN DOSP"/>
    <property type="match status" value="1"/>
</dbReference>
<proteinExistence type="predicted"/>
<dbReference type="Proteomes" id="UP000011932">
    <property type="component" value="Chromosome"/>
</dbReference>
<dbReference type="InterPro" id="IPR050706">
    <property type="entry name" value="Cyclic-di-GMP_PDE-like"/>
</dbReference>